<evidence type="ECO:0000256" key="1">
    <source>
        <dbReference type="ARBA" id="ARBA00038101"/>
    </source>
</evidence>
<protein>
    <recommendedName>
        <fullName evidence="4">HCP-like protein</fullName>
    </recommendedName>
</protein>
<dbReference type="AlphaFoldDB" id="A0AAD4DC15"/>
<organism evidence="2 3">
    <name type="scientific">Linnemannia exigua</name>
    <dbReference type="NCBI Taxonomy" id="604196"/>
    <lineage>
        <taxon>Eukaryota</taxon>
        <taxon>Fungi</taxon>
        <taxon>Fungi incertae sedis</taxon>
        <taxon>Mucoromycota</taxon>
        <taxon>Mortierellomycotina</taxon>
        <taxon>Mortierellomycetes</taxon>
        <taxon>Mortierellales</taxon>
        <taxon>Mortierellaceae</taxon>
        <taxon>Linnemannia</taxon>
    </lineage>
</organism>
<dbReference type="InterPro" id="IPR011990">
    <property type="entry name" value="TPR-like_helical_dom_sf"/>
</dbReference>
<name>A0AAD4DC15_9FUNG</name>
<reference evidence="2" key="1">
    <citation type="journal article" date="2020" name="Fungal Divers.">
        <title>Resolving the Mortierellaceae phylogeny through synthesis of multi-gene phylogenetics and phylogenomics.</title>
        <authorList>
            <person name="Vandepol N."/>
            <person name="Liber J."/>
            <person name="Desiro A."/>
            <person name="Na H."/>
            <person name="Kennedy M."/>
            <person name="Barry K."/>
            <person name="Grigoriev I.V."/>
            <person name="Miller A.N."/>
            <person name="O'Donnell K."/>
            <person name="Stajich J.E."/>
            <person name="Bonito G."/>
        </authorList>
    </citation>
    <scope>NUCLEOTIDE SEQUENCE</scope>
    <source>
        <strain evidence="2">NRRL 28262</strain>
    </source>
</reference>
<dbReference type="Proteomes" id="UP001194580">
    <property type="component" value="Unassembled WGS sequence"/>
</dbReference>
<dbReference type="InterPro" id="IPR006597">
    <property type="entry name" value="Sel1-like"/>
</dbReference>
<evidence type="ECO:0000313" key="2">
    <source>
        <dbReference type="EMBL" id="KAG0274206.1"/>
    </source>
</evidence>
<accession>A0AAD4DC15</accession>
<keyword evidence="3" id="KW-1185">Reference proteome</keyword>
<dbReference type="InterPro" id="IPR050767">
    <property type="entry name" value="Sel1_AlgK"/>
</dbReference>
<comment type="caution">
    <text evidence="2">The sequence shown here is derived from an EMBL/GenBank/DDBJ whole genome shotgun (WGS) entry which is preliminary data.</text>
</comment>
<dbReference type="SUPFAM" id="SSF81901">
    <property type="entry name" value="HCP-like"/>
    <property type="match status" value="2"/>
</dbReference>
<dbReference type="EMBL" id="JAAAIL010000636">
    <property type="protein sequence ID" value="KAG0274206.1"/>
    <property type="molecule type" value="Genomic_DNA"/>
</dbReference>
<dbReference type="PANTHER" id="PTHR11102">
    <property type="entry name" value="SEL-1-LIKE PROTEIN"/>
    <property type="match status" value="1"/>
</dbReference>
<comment type="similarity">
    <text evidence="1">Belongs to the sel-1 family.</text>
</comment>
<dbReference type="Gene3D" id="1.25.40.10">
    <property type="entry name" value="Tetratricopeptide repeat domain"/>
    <property type="match status" value="1"/>
</dbReference>
<dbReference type="SMART" id="SM00671">
    <property type="entry name" value="SEL1"/>
    <property type="match status" value="6"/>
</dbReference>
<proteinExistence type="inferred from homology"/>
<dbReference type="PANTHER" id="PTHR11102:SF160">
    <property type="entry name" value="ERAD-ASSOCIATED E3 UBIQUITIN-PROTEIN LIGASE COMPONENT HRD3"/>
    <property type="match status" value="1"/>
</dbReference>
<dbReference type="Pfam" id="PF08238">
    <property type="entry name" value="Sel1"/>
    <property type="match status" value="6"/>
</dbReference>
<evidence type="ECO:0000313" key="3">
    <source>
        <dbReference type="Proteomes" id="UP001194580"/>
    </source>
</evidence>
<evidence type="ECO:0008006" key="4">
    <source>
        <dbReference type="Google" id="ProtNLM"/>
    </source>
</evidence>
<gene>
    <name evidence="2" type="ORF">BGZ95_010008</name>
</gene>
<sequence length="410" mass="46657">MQYPDPPQDLIQAFRSVRQNETPTPISLTNTENIFHIDCHLDPVTQQPFVLWGDIQQVFNGALHIRDKTKVVPFLKGSDFNILEPHRITAVPNVVLDVIVGCRMNNYIPIPPRMDADHAITKGKQDCAGNDTITANTLIKTEQEFTRVLVRASRRDEKAQIIVGDIYRDGKRLRRDLPKAMDWYLKAAEQDNEVAQCRIGDLYYRGLGVSRDYKTAMAWYRKAADKGDAGAQNKVALLYKNGKGVAVDYVQAEVWFRKAAEQGHMVAQSNLGFFYGNGQGGLEQDYAQAMWWYLKAAKQGQEHAQCNLGVMYHDGTGVSPDYARALEWYLRAANKGVNDAEFGIGLLLYNGHGVTQDYEKAVERFSKAAERGHLRAKECLKVEEERQRVLEEEKRKREAFDPIRANVWLY</sequence>